<organism evidence="5 6">
    <name type="scientific">Alloalcanivorax xenomutans</name>
    <dbReference type="NCBI Taxonomy" id="1094342"/>
    <lineage>
        <taxon>Bacteria</taxon>
        <taxon>Pseudomonadati</taxon>
        <taxon>Pseudomonadota</taxon>
        <taxon>Gammaproteobacteria</taxon>
        <taxon>Oceanospirillales</taxon>
        <taxon>Alcanivoracaceae</taxon>
        <taxon>Alloalcanivorax</taxon>
    </lineage>
</organism>
<feature type="domain" description="AMP-dependent synthetase/ligase" evidence="3">
    <location>
        <begin position="18"/>
        <end position="404"/>
    </location>
</feature>
<evidence type="ECO:0000259" key="4">
    <source>
        <dbReference type="Pfam" id="PF13193"/>
    </source>
</evidence>
<dbReference type="InterPro" id="IPR042099">
    <property type="entry name" value="ANL_N_sf"/>
</dbReference>
<keyword evidence="6" id="KW-1185">Reference proteome</keyword>
<comment type="similarity">
    <text evidence="1">Belongs to the ATP-dependent AMP-binding enzyme family.</text>
</comment>
<dbReference type="InterPro" id="IPR045851">
    <property type="entry name" value="AMP-bd_C_sf"/>
</dbReference>
<dbReference type="InterPro" id="IPR025110">
    <property type="entry name" value="AMP-bd_C"/>
</dbReference>
<evidence type="ECO:0000313" key="6">
    <source>
        <dbReference type="Proteomes" id="UP001107961"/>
    </source>
</evidence>
<sequence>MASEPSLLHKTIPDVARDAAEQWPDGVALRYHGESITFAQQYQRACALAKGLSNLGIGPGDHVATLIGGRPEWFYLSYAISLLGAVIVPINVTFRRQELEHVLRCADVKALVTMDEFRDVDYLALFSELLPERVAAAPGFLHSQRFPHLKTVVTLSPAGSTHDGCFDFNDVMRSGAHVRPQEVEAWFARLSPSAPSYILFTSGSTAFPKPALRSHGSNVAIAGHLYQSTFRMKPGDRQLGMSPFYHVGGCIYTTLGNALFGATTVLMDYFEAGHALKLIREEGITCMGGFDTHYRAMSAHPDFADTDVSGVDRIMLACGPEWYDKVRELGFGHTSVTHHYGFTEGTSVAVPPEENDEVVRKNSNGRPFPGCEVKIVNPETGRECAADEPGEICVRGWSLFLGYYKMPKQTAESMDDEGFFHTGDYGWKDAGGNVYYRGRFKQMVKTGGENVSQREVEMFLEQHPHIATVQVVGVPDDRWGEAVTAVVETHPGKDLELETLKAFCKERIAGFKIPKHLVAVTREEWPITLTGKFDKPALRTLAMDKLGLNTGAAS</sequence>
<dbReference type="GO" id="GO:0006631">
    <property type="term" value="P:fatty acid metabolic process"/>
    <property type="evidence" value="ECO:0007669"/>
    <property type="project" value="TreeGrafter"/>
</dbReference>
<reference evidence="5" key="1">
    <citation type="submission" date="2022-01" db="EMBL/GenBank/DDBJ databases">
        <authorList>
            <person name="Karlyshev A.V."/>
            <person name="Jaspars M."/>
        </authorList>
    </citation>
    <scope>NUCLEOTIDE SEQUENCE</scope>
    <source>
        <strain evidence="5">AGSA3-2</strain>
    </source>
</reference>
<proteinExistence type="inferred from homology"/>
<dbReference type="Gene3D" id="3.30.300.30">
    <property type="match status" value="1"/>
</dbReference>
<dbReference type="SUPFAM" id="SSF56801">
    <property type="entry name" value="Acetyl-CoA synthetase-like"/>
    <property type="match status" value="1"/>
</dbReference>
<dbReference type="Gene3D" id="3.40.50.12780">
    <property type="entry name" value="N-terminal domain of ligase-like"/>
    <property type="match status" value="1"/>
</dbReference>
<dbReference type="AlphaFoldDB" id="A0A9Q3W1R8"/>
<dbReference type="RefSeq" id="WP_233925005.1">
    <property type="nucleotide sequence ID" value="NZ_JAJVKT010000003.1"/>
</dbReference>
<dbReference type="Proteomes" id="UP001107961">
    <property type="component" value="Unassembled WGS sequence"/>
</dbReference>
<dbReference type="EMBL" id="JAJVKT010000003">
    <property type="protein sequence ID" value="MCE7507686.1"/>
    <property type="molecule type" value="Genomic_DNA"/>
</dbReference>
<dbReference type="GO" id="GO:0031956">
    <property type="term" value="F:medium-chain fatty acid-CoA ligase activity"/>
    <property type="evidence" value="ECO:0007669"/>
    <property type="project" value="TreeGrafter"/>
</dbReference>
<evidence type="ECO:0000256" key="1">
    <source>
        <dbReference type="ARBA" id="ARBA00006432"/>
    </source>
</evidence>
<accession>A0A9Q3W1R8</accession>
<protein>
    <submittedName>
        <fullName evidence="5">AMP-binding protein</fullName>
    </submittedName>
</protein>
<dbReference type="Pfam" id="PF13193">
    <property type="entry name" value="AMP-binding_C"/>
    <property type="match status" value="1"/>
</dbReference>
<comment type="caution">
    <text evidence="5">The sequence shown here is derived from an EMBL/GenBank/DDBJ whole genome shotgun (WGS) entry which is preliminary data.</text>
</comment>
<dbReference type="PANTHER" id="PTHR43201">
    <property type="entry name" value="ACYL-COA SYNTHETASE"/>
    <property type="match status" value="1"/>
</dbReference>
<gene>
    <name evidence="5" type="ORF">LZG35_03480</name>
</gene>
<dbReference type="PANTHER" id="PTHR43201:SF5">
    <property type="entry name" value="MEDIUM-CHAIN ACYL-COA LIGASE ACSF2, MITOCHONDRIAL"/>
    <property type="match status" value="1"/>
</dbReference>
<evidence type="ECO:0000313" key="5">
    <source>
        <dbReference type="EMBL" id="MCE7507686.1"/>
    </source>
</evidence>
<dbReference type="Pfam" id="PF00501">
    <property type="entry name" value="AMP-binding"/>
    <property type="match status" value="1"/>
</dbReference>
<name>A0A9Q3W1R8_9GAMM</name>
<evidence type="ECO:0000259" key="3">
    <source>
        <dbReference type="Pfam" id="PF00501"/>
    </source>
</evidence>
<feature type="domain" description="AMP-binding enzyme C-terminal" evidence="4">
    <location>
        <begin position="455"/>
        <end position="532"/>
    </location>
</feature>
<dbReference type="InterPro" id="IPR000873">
    <property type="entry name" value="AMP-dep_synth/lig_dom"/>
</dbReference>
<evidence type="ECO:0000256" key="2">
    <source>
        <dbReference type="ARBA" id="ARBA00022598"/>
    </source>
</evidence>
<keyword evidence="2" id="KW-0436">Ligase</keyword>